<evidence type="ECO:0000256" key="2">
    <source>
        <dbReference type="SAM" id="Phobius"/>
    </source>
</evidence>
<sequence>MGTLVREARRRILRNELLAQGATAGSITLAALILLLLLGTQILSWQIIAAVPLLAAAIGIYRIRKRLPAPYAVAQLVDRRLDLADHLSTALFFSEVAPGAPVREDVRRAQFESAGRIAQSVDVRLAVPYRMPRGLYVMAALLVVAGSLFALRYGLSRRLDLKQPLANFLPESLAGGKTVRQANNARRNPKQIPETPDEGNGAEDKDQKGPGQQDPNQEMQTAGEPESKADAKTESKSMPGQKSADQQGDNQMASDDQEDAQSDASGGKAGDENQSGQQGESKSGQSEKQQNGKQESANNENSSLMSKMKDAFHNLMSKVKPQQNQQGAPQQGNQEQNSRQGKPQQGQKGQNNKDGQQQSGNQQGDAQEGEDGQEAKNSENAQQGKGQGKSDSQQTSKQPGSGIGSQDGDKAIKNAEQLAAMGKISEILGKRSATISGEATVEVQSTSQQLHTPYAQKGAQHTQGGAEISRDEVPVSLQPYVQQYFEQLRKQSAPAPAAPSVKK</sequence>
<protein>
    <submittedName>
        <fullName evidence="3">Uncharacterized protein</fullName>
    </submittedName>
</protein>
<keyword evidence="2" id="KW-0812">Transmembrane</keyword>
<reference evidence="3" key="1">
    <citation type="submission" date="2006-10" db="EMBL/GenBank/DDBJ databases">
        <title>Complete sequence of Solibacter usitatus Ellin6076.</title>
        <authorList>
            <consortium name="US DOE Joint Genome Institute"/>
            <person name="Copeland A."/>
            <person name="Lucas S."/>
            <person name="Lapidus A."/>
            <person name="Barry K."/>
            <person name="Detter J.C."/>
            <person name="Glavina del Rio T."/>
            <person name="Hammon N."/>
            <person name="Israni S."/>
            <person name="Dalin E."/>
            <person name="Tice H."/>
            <person name="Pitluck S."/>
            <person name="Thompson L.S."/>
            <person name="Brettin T."/>
            <person name="Bruce D."/>
            <person name="Han C."/>
            <person name="Tapia R."/>
            <person name="Gilna P."/>
            <person name="Schmutz J."/>
            <person name="Larimer F."/>
            <person name="Land M."/>
            <person name="Hauser L."/>
            <person name="Kyrpides N."/>
            <person name="Mikhailova N."/>
            <person name="Janssen P.H."/>
            <person name="Kuske C.R."/>
            <person name="Richardson P."/>
        </authorList>
    </citation>
    <scope>NUCLEOTIDE SEQUENCE</scope>
    <source>
        <strain evidence="3">Ellin6076</strain>
    </source>
</reference>
<dbReference type="EMBL" id="CP000473">
    <property type="protein sequence ID" value="ABJ82743.1"/>
    <property type="molecule type" value="Genomic_DNA"/>
</dbReference>
<dbReference type="eggNOG" id="ENOG5033VM1">
    <property type="taxonomic scope" value="Bacteria"/>
</dbReference>
<dbReference type="KEGG" id="sus:Acid_1753"/>
<keyword evidence="2" id="KW-1133">Transmembrane helix</keyword>
<feature type="compositionally biased region" description="Low complexity" evidence="1">
    <location>
        <begin position="321"/>
        <end position="366"/>
    </location>
</feature>
<gene>
    <name evidence="3" type="ordered locus">Acid_1753</name>
</gene>
<feature type="transmembrane region" description="Helical" evidence="2">
    <location>
        <begin position="17"/>
        <end position="37"/>
    </location>
</feature>
<feature type="compositionally biased region" description="Polar residues" evidence="1">
    <location>
        <begin position="236"/>
        <end position="250"/>
    </location>
</feature>
<feature type="compositionally biased region" description="Basic and acidic residues" evidence="1">
    <location>
        <begin position="225"/>
        <end position="235"/>
    </location>
</feature>
<organism evidence="3">
    <name type="scientific">Solibacter usitatus (strain Ellin6076)</name>
    <dbReference type="NCBI Taxonomy" id="234267"/>
    <lineage>
        <taxon>Bacteria</taxon>
        <taxon>Pseudomonadati</taxon>
        <taxon>Acidobacteriota</taxon>
        <taxon>Terriglobia</taxon>
        <taxon>Bryobacterales</taxon>
        <taxon>Solibacteraceae</taxon>
        <taxon>Candidatus Solibacter</taxon>
    </lineage>
</organism>
<dbReference type="InParanoid" id="Q027R4"/>
<dbReference type="OrthoDB" id="10013965at2"/>
<feature type="transmembrane region" description="Helical" evidence="2">
    <location>
        <begin position="134"/>
        <end position="155"/>
    </location>
</feature>
<feature type="region of interest" description="Disordered" evidence="1">
    <location>
        <begin position="444"/>
        <end position="467"/>
    </location>
</feature>
<evidence type="ECO:0000313" key="3">
    <source>
        <dbReference type="EMBL" id="ABJ82743.1"/>
    </source>
</evidence>
<dbReference type="AlphaFoldDB" id="Q027R4"/>
<feature type="region of interest" description="Disordered" evidence="1">
    <location>
        <begin position="177"/>
        <end position="414"/>
    </location>
</feature>
<proteinExistence type="predicted"/>
<accession>Q027R4</accession>
<name>Q027R4_SOLUE</name>
<dbReference type="HOGENOM" id="CLU_541731_0_0_0"/>
<feature type="transmembrane region" description="Helical" evidence="2">
    <location>
        <begin position="43"/>
        <end position="61"/>
    </location>
</feature>
<feature type="compositionally biased region" description="Low complexity" evidence="1">
    <location>
        <begin position="389"/>
        <end position="398"/>
    </location>
</feature>
<feature type="compositionally biased region" description="Low complexity" evidence="1">
    <location>
        <begin position="272"/>
        <end position="296"/>
    </location>
</feature>
<evidence type="ECO:0000256" key="1">
    <source>
        <dbReference type="SAM" id="MobiDB-lite"/>
    </source>
</evidence>
<keyword evidence="2" id="KW-0472">Membrane</keyword>